<feature type="domain" description="PDZ" evidence="6">
    <location>
        <begin position="184"/>
        <end position="257"/>
    </location>
</feature>
<protein>
    <submittedName>
        <fullName evidence="8">MAGUK p55 subfamily member 7</fullName>
    </submittedName>
</protein>
<evidence type="ECO:0000313" key="8">
    <source>
        <dbReference type="EMBL" id="KAA0725193.1"/>
    </source>
</evidence>
<sequence length="613" mass="70512">MHPLPVNRQNTLMLINFTHFCTGNRAHTFREKLDVCLQKHTGRRIAARLAQDRLQEQLVIKEKRKIDGCLGQRTQLTEELQERGASGEIRELVRLLSKPHVKSLLSVHDIVARKSYDPELPPLPDDIDDEEDSVKIIRLVKNKEPLCTYTHFNGHCERFKLCTHTVTFKHIYYYRHVLYDFITGHHGATIKRDEHTGAIIVARILRGGAADRSGLIHVGDELKEVNGITTDDKKPEEIIRILAQSQGAITFKVVPGIKEEEPNKQPKMFVKALFDFSPEEDNAIPCKEAGLAFKKGDILQIMSQEDATWWQAKNEGNGNPRAGLVPSKQLQERRFAVWRPLTVALPQRTPSKRFTGLRRSFRLSRRDKKTNKSMYESKRSEQYDTADVPTYEEVMSYRRKPGEKHRLVVIVGPTGVGMNELKKKLLISDPQHFGLTVPHTSRSKRQSESDGVEYHFISKHSFEADIHNNKFVEQGEYKGNYYGTSFDSVRSVMSKNKVCLLDVQPHTLRHLRTAEFKPYVVFVKPPSIERLRETRKNAKVISGKDDKGSSKPFTEEDFQEMIEASQMMENQYGHLFEKVIVNDDLTTAFSQLRQALRKVETEAHWVPISWTHS</sequence>
<dbReference type="Pfam" id="PF00018">
    <property type="entry name" value="SH3_1"/>
    <property type="match status" value="1"/>
</dbReference>
<proteinExistence type="inferred from homology"/>
<dbReference type="SMART" id="SM00326">
    <property type="entry name" value="SH3"/>
    <property type="match status" value="1"/>
</dbReference>
<feature type="domain" description="Guanylate kinase-like" evidence="5">
    <location>
        <begin position="405"/>
        <end position="597"/>
    </location>
</feature>
<dbReference type="PROSITE" id="PS51022">
    <property type="entry name" value="L27"/>
    <property type="match status" value="1"/>
</dbReference>
<dbReference type="SMART" id="SM00072">
    <property type="entry name" value="GuKc"/>
    <property type="match status" value="1"/>
</dbReference>
<dbReference type="SUPFAM" id="SSF101288">
    <property type="entry name" value="L27 domain"/>
    <property type="match status" value="1"/>
</dbReference>
<evidence type="ECO:0000256" key="1">
    <source>
        <dbReference type="ARBA" id="ARBA00007014"/>
    </source>
</evidence>
<dbReference type="CDD" id="cd06799">
    <property type="entry name" value="PDZ_MPP3-MPP4-MPP7-like"/>
    <property type="match status" value="1"/>
</dbReference>
<dbReference type="InterPro" id="IPR036892">
    <property type="entry name" value="L27_dom_sf"/>
</dbReference>
<dbReference type="PROSITE" id="PS50106">
    <property type="entry name" value="PDZ"/>
    <property type="match status" value="1"/>
</dbReference>
<dbReference type="FunFam" id="3.30.63.10:FF:000002">
    <property type="entry name" value="Guanylate kinase 1"/>
    <property type="match status" value="1"/>
</dbReference>
<dbReference type="SUPFAM" id="SSF50044">
    <property type="entry name" value="SH3-domain"/>
    <property type="match status" value="1"/>
</dbReference>
<keyword evidence="2 3" id="KW-0728">SH3 domain</keyword>
<dbReference type="InterPro" id="IPR004172">
    <property type="entry name" value="L27_dom"/>
</dbReference>
<dbReference type="InterPro" id="IPR036028">
    <property type="entry name" value="SH3-like_dom_sf"/>
</dbReference>
<dbReference type="SMART" id="SM00569">
    <property type="entry name" value="L27"/>
    <property type="match status" value="1"/>
</dbReference>
<dbReference type="CDD" id="cd00071">
    <property type="entry name" value="GMPK"/>
    <property type="match status" value="1"/>
</dbReference>
<evidence type="ECO:0000259" key="5">
    <source>
        <dbReference type="PROSITE" id="PS50052"/>
    </source>
</evidence>
<dbReference type="InterPro" id="IPR001478">
    <property type="entry name" value="PDZ"/>
</dbReference>
<feature type="domain" description="SH3" evidence="4">
    <location>
        <begin position="265"/>
        <end position="335"/>
    </location>
</feature>
<keyword evidence="9" id="KW-1185">Reference proteome</keyword>
<gene>
    <name evidence="8" type="ORF">E1301_Tti005905</name>
</gene>
<dbReference type="Pfam" id="PF00625">
    <property type="entry name" value="Guanylate_kin"/>
    <property type="match status" value="1"/>
</dbReference>
<evidence type="ECO:0000259" key="6">
    <source>
        <dbReference type="PROSITE" id="PS50106"/>
    </source>
</evidence>
<name>A0A5A9PTF1_9TELE</name>
<dbReference type="InterPro" id="IPR050716">
    <property type="entry name" value="MAGUK"/>
</dbReference>
<dbReference type="InterPro" id="IPR036034">
    <property type="entry name" value="PDZ_sf"/>
</dbReference>
<dbReference type="PROSITE" id="PS00856">
    <property type="entry name" value="GUANYLATE_KINASE_1"/>
    <property type="match status" value="1"/>
</dbReference>
<evidence type="ECO:0000256" key="2">
    <source>
        <dbReference type="ARBA" id="ARBA00022443"/>
    </source>
</evidence>
<dbReference type="Gene3D" id="3.40.50.300">
    <property type="entry name" value="P-loop containing nucleotide triphosphate hydrolases"/>
    <property type="match status" value="1"/>
</dbReference>
<dbReference type="InterPro" id="IPR014775">
    <property type="entry name" value="L27_C"/>
</dbReference>
<dbReference type="EMBL" id="SOYY01000001">
    <property type="protein sequence ID" value="KAA0725193.1"/>
    <property type="molecule type" value="Genomic_DNA"/>
</dbReference>
<dbReference type="Gene3D" id="2.30.30.40">
    <property type="entry name" value="SH3 Domains"/>
    <property type="match status" value="1"/>
</dbReference>
<dbReference type="AlphaFoldDB" id="A0A5A9PTF1"/>
<comment type="caution">
    <text evidence="8">The sequence shown here is derived from an EMBL/GenBank/DDBJ whole genome shotgun (WGS) entry which is preliminary data.</text>
</comment>
<dbReference type="SUPFAM" id="SSF52540">
    <property type="entry name" value="P-loop containing nucleoside triphosphate hydrolases"/>
    <property type="match status" value="1"/>
</dbReference>
<feature type="domain" description="L27" evidence="7">
    <location>
        <begin position="62"/>
        <end position="119"/>
    </location>
</feature>
<accession>A0A5A9PTF1</accession>
<evidence type="ECO:0000256" key="3">
    <source>
        <dbReference type="PROSITE-ProRule" id="PRU00192"/>
    </source>
</evidence>
<evidence type="ECO:0000259" key="7">
    <source>
        <dbReference type="PROSITE" id="PS51022"/>
    </source>
</evidence>
<comment type="similarity">
    <text evidence="1">Belongs to the MAGUK family.</text>
</comment>
<dbReference type="InterPro" id="IPR020590">
    <property type="entry name" value="Guanylate_kinase_CS"/>
</dbReference>
<dbReference type="Gene3D" id="2.30.42.10">
    <property type="match status" value="1"/>
</dbReference>
<dbReference type="InterPro" id="IPR027417">
    <property type="entry name" value="P-loop_NTPase"/>
</dbReference>
<dbReference type="PROSITE" id="PS50052">
    <property type="entry name" value="GUANYLATE_KINASE_2"/>
    <property type="match status" value="1"/>
</dbReference>
<dbReference type="PROSITE" id="PS50002">
    <property type="entry name" value="SH3"/>
    <property type="match status" value="1"/>
</dbReference>
<evidence type="ECO:0000259" key="4">
    <source>
        <dbReference type="PROSITE" id="PS50002"/>
    </source>
</evidence>
<dbReference type="SUPFAM" id="SSF50156">
    <property type="entry name" value="PDZ domain-like"/>
    <property type="match status" value="1"/>
</dbReference>
<dbReference type="InterPro" id="IPR008144">
    <property type="entry name" value="Guanylate_kin-like_dom"/>
</dbReference>
<dbReference type="InterPro" id="IPR001452">
    <property type="entry name" value="SH3_domain"/>
</dbReference>
<dbReference type="Pfam" id="PF00595">
    <property type="entry name" value="PDZ"/>
    <property type="match status" value="1"/>
</dbReference>
<dbReference type="InterPro" id="IPR008145">
    <property type="entry name" value="GK/Ca_channel_bsu"/>
</dbReference>
<dbReference type="Pfam" id="PF02828">
    <property type="entry name" value="L27"/>
    <property type="match status" value="1"/>
</dbReference>
<dbReference type="Gene3D" id="1.10.287.650">
    <property type="entry name" value="L27 domain"/>
    <property type="match status" value="1"/>
</dbReference>
<dbReference type="PANTHER" id="PTHR23122">
    <property type="entry name" value="MEMBRANE-ASSOCIATED GUANYLATE KINASE MAGUK"/>
    <property type="match status" value="1"/>
</dbReference>
<dbReference type="SMART" id="SM00228">
    <property type="entry name" value="PDZ"/>
    <property type="match status" value="1"/>
</dbReference>
<evidence type="ECO:0000313" key="9">
    <source>
        <dbReference type="Proteomes" id="UP000324632"/>
    </source>
</evidence>
<dbReference type="Proteomes" id="UP000324632">
    <property type="component" value="Chromosome 1"/>
</dbReference>
<reference evidence="8 9" key="1">
    <citation type="journal article" date="2019" name="Mol. Ecol. Resour.">
        <title>Chromosome-level genome assembly of Triplophysa tibetana, a fish adapted to the harsh high-altitude environment of the Tibetan Plateau.</title>
        <authorList>
            <person name="Yang X."/>
            <person name="Liu H."/>
            <person name="Ma Z."/>
            <person name="Zou Y."/>
            <person name="Zou M."/>
            <person name="Mao Y."/>
            <person name="Li X."/>
            <person name="Wang H."/>
            <person name="Chen T."/>
            <person name="Wang W."/>
            <person name="Yang R."/>
        </authorList>
    </citation>
    <scope>NUCLEOTIDE SEQUENCE [LARGE SCALE GENOMIC DNA]</scope>
    <source>
        <strain evidence="8">TTIB1903HZAU</strain>
        <tissue evidence="8">Muscle</tissue>
    </source>
</reference>
<organism evidence="8 9">
    <name type="scientific">Triplophysa tibetana</name>
    <dbReference type="NCBI Taxonomy" id="1572043"/>
    <lineage>
        <taxon>Eukaryota</taxon>
        <taxon>Metazoa</taxon>
        <taxon>Chordata</taxon>
        <taxon>Craniata</taxon>
        <taxon>Vertebrata</taxon>
        <taxon>Euteleostomi</taxon>
        <taxon>Actinopterygii</taxon>
        <taxon>Neopterygii</taxon>
        <taxon>Teleostei</taxon>
        <taxon>Ostariophysi</taxon>
        <taxon>Cypriniformes</taxon>
        <taxon>Nemacheilidae</taxon>
        <taxon>Triplophysa</taxon>
    </lineage>
</organism>